<name>A0AAV4EXV4_9GAST</name>
<comment type="caution">
    <text evidence="2">The sequence shown here is derived from an EMBL/GenBank/DDBJ whole genome shotgun (WGS) entry which is preliminary data.</text>
</comment>
<dbReference type="Proteomes" id="UP000762676">
    <property type="component" value="Unassembled WGS sequence"/>
</dbReference>
<evidence type="ECO:0000256" key="1">
    <source>
        <dbReference type="SAM" id="MobiDB-lite"/>
    </source>
</evidence>
<feature type="region of interest" description="Disordered" evidence="1">
    <location>
        <begin position="40"/>
        <end position="68"/>
    </location>
</feature>
<feature type="compositionally biased region" description="Polar residues" evidence="1">
    <location>
        <begin position="1"/>
        <end position="12"/>
    </location>
</feature>
<keyword evidence="3" id="KW-1185">Reference proteome</keyword>
<sequence length="116" mass="13339">MEQSYSQLSTTAPRRHKSTIRGLGAIETISRDSIVRQTWTETKTDGDDTDTVNSQERNSGLKRRTSTCSSLTQPLLSRTLNPKKTSLTGKMRRSKEFNIEQGARRQWMSYFDSCWM</sequence>
<gene>
    <name evidence="2" type="ORF">ElyMa_001950400</name>
</gene>
<dbReference type="EMBL" id="BMAT01003959">
    <property type="protein sequence ID" value="GFR65554.1"/>
    <property type="molecule type" value="Genomic_DNA"/>
</dbReference>
<reference evidence="2 3" key="1">
    <citation type="journal article" date="2021" name="Elife">
        <title>Chloroplast acquisition without the gene transfer in kleptoplastic sea slugs, Plakobranchus ocellatus.</title>
        <authorList>
            <person name="Maeda T."/>
            <person name="Takahashi S."/>
            <person name="Yoshida T."/>
            <person name="Shimamura S."/>
            <person name="Takaki Y."/>
            <person name="Nagai Y."/>
            <person name="Toyoda A."/>
            <person name="Suzuki Y."/>
            <person name="Arimoto A."/>
            <person name="Ishii H."/>
            <person name="Satoh N."/>
            <person name="Nishiyama T."/>
            <person name="Hasebe M."/>
            <person name="Maruyama T."/>
            <person name="Minagawa J."/>
            <person name="Obokata J."/>
            <person name="Shigenobu S."/>
        </authorList>
    </citation>
    <scope>NUCLEOTIDE SEQUENCE [LARGE SCALE GENOMIC DNA]</scope>
</reference>
<protein>
    <submittedName>
        <fullName evidence="2">Uncharacterized protein</fullName>
    </submittedName>
</protein>
<dbReference type="AlphaFoldDB" id="A0AAV4EXV4"/>
<evidence type="ECO:0000313" key="2">
    <source>
        <dbReference type="EMBL" id="GFR65554.1"/>
    </source>
</evidence>
<feature type="region of interest" description="Disordered" evidence="1">
    <location>
        <begin position="1"/>
        <end position="20"/>
    </location>
</feature>
<evidence type="ECO:0000313" key="3">
    <source>
        <dbReference type="Proteomes" id="UP000762676"/>
    </source>
</evidence>
<proteinExistence type="predicted"/>
<accession>A0AAV4EXV4</accession>
<organism evidence="2 3">
    <name type="scientific">Elysia marginata</name>
    <dbReference type="NCBI Taxonomy" id="1093978"/>
    <lineage>
        <taxon>Eukaryota</taxon>
        <taxon>Metazoa</taxon>
        <taxon>Spiralia</taxon>
        <taxon>Lophotrochozoa</taxon>
        <taxon>Mollusca</taxon>
        <taxon>Gastropoda</taxon>
        <taxon>Heterobranchia</taxon>
        <taxon>Euthyneura</taxon>
        <taxon>Panpulmonata</taxon>
        <taxon>Sacoglossa</taxon>
        <taxon>Placobranchoidea</taxon>
        <taxon>Plakobranchidae</taxon>
        <taxon>Elysia</taxon>
    </lineage>
</organism>